<evidence type="ECO:0000313" key="3">
    <source>
        <dbReference type="EMBL" id="SHJ00059.1"/>
    </source>
</evidence>
<name>A0A1M6FR14_9FIRM</name>
<sequence>MIIRRRGRFLIVVTVIIIMIYILSGVIPKLIRTLYPMKYEDTISKYAVEYGLDIYLIAAIIKVESNFDTLARSNKGALGLMQIKASTGKWIGEKLGINDFEEEMLYQPEMNIKMGCWYLNYLLKYYDGNIQLALAAYNGGLGNVNKWLKDERCSEDGVSLKYIPFEETSTYIKKISKAYNIYKRIYSISN</sequence>
<organism evidence="3 4">
    <name type="scientific">Lutispora thermophila DSM 19022</name>
    <dbReference type="NCBI Taxonomy" id="1122184"/>
    <lineage>
        <taxon>Bacteria</taxon>
        <taxon>Bacillati</taxon>
        <taxon>Bacillota</taxon>
        <taxon>Clostridia</taxon>
        <taxon>Lutisporales</taxon>
        <taxon>Lutisporaceae</taxon>
        <taxon>Lutispora</taxon>
    </lineage>
</organism>
<gene>
    <name evidence="3" type="ORF">SAMN02745176_02043</name>
</gene>
<keyword evidence="4" id="KW-1185">Reference proteome</keyword>
<dbReference type="STRING" id="1122184.SAMN02745176_02043"/>
<dbReference type="SUPFAM" id="SSF53955">
    <property type="entry name" value="Lysozyme-like"/>
    <property type="match status" value="1"/>
</dbReference>
<proteinExistence type="predicted"/>
<dbReference type="Pfam" id="PF01464">
    <property type="entry name" value="SLT"/>
    <property type="match status" value="1"/>
</dbReference>
<feature type="transmembrane region" description="Helical" evidence="1">
    <location>
        <begin position="7"/>
        <end position="27"/>
    </location>
</feature>
<accession>A0A1M6FR14</accession>
<dbReference type="CDD" id="cd16896">
    <property type="entry name" value="LT_Slt70-like"/>
    <property type="match status" value="1"/>
</dbReference>
<keyword evidence="1" id="KW-0812">Transmembrane</keyword>
<evidence type="ECO:0000259" key="2">
    <source>
        <dbReference type="Pfam" id="PF01464"/>
    </source>
</evidence>
<evidence type="ECO:0000313" key="4">
    <source>
        <dbReference type="Proteomes" id="UP000184442"/>
    </source>
</evidence>
<dbReference type="InterPro" id="IPR008258">
    <property type="entry name" value="Transglycosylase_SLT_dom_1"/>
</dbReference>
<dbReference type="InterPro" id="IPR023346">
    <property type="entry name" value="Lysozyme-like_dom_sf"/>
</dbReference>
<keyword evidence="1" id="KW-0472">Membrane</keyword>
<feature type="domain" description="Transglycosylase SLT" evidence="2">
    <location>
        <begin position="42"/>
        <end position="152"/>
    </location>
</feature>
<evidence type="ECO:0000256" key="1">
    <source>
        <dbReference type="SAM" id="Phobius"/>
    </source>
</evidence>
<reference evidence="3 4" key="1">
    <citation type="submission" date="2016-11" db="EMBL/GenBank/DDBJ databases">
        <authorList>
            <person name="Jaros S."/>
            <person name="Januszkiewicz K."/>
            <person name="Wedrychowicz H."/>
        </authorList>
    </citation>
    <scope>NUCLEOTIDE SEQUENCE [LARGE SCALE GENOMIC DNA]</scope>
    <source>
        <strain evidence="3 4">DSM 19022</strain>
    </source>
</reference>
<keyword evidence="1" id="KW-1133">Transmembrane helix</keyword>
<protein>
    <submittedName>
        <fullName evidence="3">Soluble lytic murein transglycosylase</fullName>
    </submittedName>
</protein>
<dbReference type="Proteomes" id="UP000184442">
    <property type="component" value="Unassembled WGS sequence"/>
</dbReference>
<dbReference type="Gene3D" id="1.10.530.10">
    <property type="match status" value="1"/>
</dbReference>
<dbReference type="PANTHER" id="PTHR37423:SF2">
    <property type="entry name" value="MEMBRANE-BOUND LYTIC MUREIN TRANSGLYCOSYLASE C"/>
    <property type="match status" value="1"/>
</dbReference>
<dbReference type="AlphaFoldDB" id="A0A1M6FR14"/>
<dbReference type="EMBL" id="FQZS01000013">
    <property type="protein sequence ID" value="SHJ00059.1"/>
    <property type="molecule type" value="Genomic_DNA"/>
</dbReference>
<dbReference type="PANTHER" id="PTHR37423">
    <property type="entry name" value="SOLUBLE LYTIC MUREIN TRANSGLYCOSYLASE-RELATED"/>
    <property type="match status" value="1"/>
</dbReference>